<dbReference type="CDD" id="cd04301">
    <property type="entry name" value="NAT_SF"/>
    <property type="match status" value="1"/>
</dbReference>
<dbReference type="AlphaFoldDB" id="A0A449BJU6"/>
<dbReference type="Gene3D" id="3.40.630.30">
    <property type="match status" value="1"/>
</dbReference>
<dbReference type="Proteomes" id="UP000290909">
    <property type="component" value="Chromosome"/>
</dbReference>
<gene>
    <name evidence="2" type="ORF">NCTC10172_00615</name>
</gene>
<organism evidence="2 3">
    <name type="scientific">Acholeplasma hippikon</name>
    <dbReference type="NCBI Taxonomy" id="264636"/>
    <lineage>
        <taxon>Bacteria</taxon>
        <taxon>Bacillati</taxon>
        <taxon>Mycoplasmatota</taxon>
        <taxon>Mollicutes</taxon>
        <taxon>Acholeplasmatales</taxon>
        <taxon>Acholeplasmataceae</taxon>
        <taxon>Acholeplasma</taxon>
    </lineage>
</organism>
<protein>
    <submittedName>
        <fullName evidence="2">Putative acyltransferase</fullName>
    </submittedName>
</protein>
<dbReference type="GO" id="GO:0016747">
    <property type="term" value="F:acyltransferase activity, transferring groups other than amino-acyl groups"/>
    <property type="evidence" value="ECO:0007669"/>
    <property type="project" value="InterPro"/>
</dbReference>
<name>A0A449BJU6_9MOLU</name>
<evidence type="ECO:0000259" key="1">
    <source>
        <dbReference type="PROSITE" id="PS51186"/>
    </source>
</evidence>
<reference evidence="2 3" key="1">
    <citation type="submission" date="2019-01" db="EMBL/GenBank/DDBJ databases">
        <authorList>
            <consortium name="Pathogen Informatics"/>
        </authorList>
    </citation>
    <scope>NUCLEOTIDE SEQUENCE [LARGE SCALE GENOMIC DNA]</scope>
    <source>
        <strain evidence="2 3">NCTC10172</strain>
    </source>
</reference>
<dbReference type="STRING" id="1408416.GCA_000702765_00870"/>
<keyword evidence="2" id="KW-0012">Acyltransferase</keyword>
<dbReference type="PROSITE" id="PS51186">
    <property type="entry name" value="GNAT"/>
    <property type="match status" value="1"/>
</dbReference>
<dbReference type="Pfam" id="PF13673">
    <property type="entry name" value="Acetyltransf_10"/>
    <property type="match status" value="1"/>
</dbReference>
<dbReference type="RefSeq" id="WP_035369281.1">
    <property type="nucleotide sequence ID" value="NZ_LR215050.1"/>
</dbReference>
<dbReference type="EMBL" id="LR215050">
    <property type="protein sequence ID" value="VEU82597.1"/>
    <property type="molecule type" value="Genomic_DNA"/>
</dbReference>
<feature type="domain" description="N-acetyltransferase" evidence="1">
    <location>
        <begin position="5"/>
        <end position="137"/>
    </location>
</feature>
<sequence>MVFIKTFDELTNLELLQIMKLRQEVFMVEQKIIETDIDSHDETCKHLFIKRGGQIVSYARLLYINEQPYVGRVVTDINFRNQGLSTEIIEYLKERHESLALSAQLPKVPFYKKLGFQIVGKKYMEAGIPHQKMIYIK</sequence>
<evidence type="ECO:0000313" key="3">
    <source>
        <dbReference type="Proteomes" id="UP000290909"/>
    </source>
</evidence>
<dbReference type="KEGG" id="ahk:NCTC10172_00615"/>
<dbReference type="InterPro" id="IPR000182">
    <property type="entry name" value="GNAT_dom"/>
</dbReference>
<dbReference type="InterPro" id="IPR016181">
    <property type="entry name" value="Acyl_CoA_acyltransferase"/>
</dbReference>
<keyword evidence="2" id="KW-0808">Transferase</keyword>
<evidence type="ECO:0000313" key="2">
    <source>
        <dbReference type="EMBL" id="VEU82597.1"/>
    </source>
</evidence>
<accession>A0A449BJU6</accession>
<keyword evidence="3" id="KW-1185">Reference proteome</keyword>
<dbReference type="SUPFAM" id="SSF55729">
    <property type="entry name" value="Acyl-CoA N-acyltransferases (Nat)"/>
    <property type="match status" value="1"/>
</dbReference>
<proteinExistence type="predicted"/>